<dbReference type="Pfam" id="PF08100">
    <property type="entry name" value="Dimerisation"/>
    <property type="match status" value="1"/>
</dbReference>
<dbReference type="AlphaFoldDB" id="A0A3L6R4Q4"/>
<organism evidence="9 10">
    <name type="scientific">Panicum miliaceum</name>
    <name type="common">Proso millet</name>
    <name type="synonym">Broomcorn millet</name>
    <dbReference type="NCBI Taxonomy" id="4540"/>
    <lineage>
        <taxon>Eukaryota</taxon>
        <taxon>Viridiplantae</taxon>
        <taxon>Streptophyta</taxon>
        <taxon>Embryophyta</taxon>
        <taxon>Tracheophyta</taxon>
        <taxon>Spermatophyta</taxon>
        <taxon>Magnoliopsida</taxon>
        <taxon>Liliopsida</taxon>
        <taxon>Poales</taxon>
        <taxon>Poaceae</taxon>
        <taxon>PACMAD clade</taxon>
        <taxon>Panicoideae</taxon>
        <taxon>Panicodae</taxon>
        <taxon>Paniceae</taxon>
        <taxon>Panicinae</taxon>
        <taxon>Panicum</taxon>
        <taxon>Panicum sect. Panicum</taxon>
    </lineage>
</organism>
<reference evidence="10" key="1">
    <citation type="journal article" date="2019" name="Nat. Commun.">
        <title>The genome of broomcorn millet.</title>
        <authorList>
            <person name="Zou C."/>
            <person name="Miki D."/>
            <person name="Li D."/>
            <person name="Tang Q."/>
            <person name="Xiao L."/>
            <person name="Rajput S."/>
            <person name="Deng P."/>
            <person name="Jia W."/>
            <person name="Huang R."/>
            <person name="Zhang M."/>
            <person name="Sun Y."/>
            <person name="Hu J."/>
            <person name="Fu X."/>
            <person name="Schnable P.S."/>
            <person name="Li F."/>
            <person name="Zhang H."/>
            <person name="Feng B."/>
            <person name="Zhu X."/>
            <person name="Liu R."/>
            <person name="Schnable J.C."/>
            <person name="Zhu J.-K."/>
            <person name="Zhang H."/>
        </authorList>
    </citation>
    <scope>NUCLEOTIDE SEQUENCE [LARGE SCALE GENOMIC DNA]</scope>
</reference>
<dbReference type="CDD" id="cd21608">
    <property type="entry name" value="RRM2_NsCP33_like"/>
    <property type="match status" value="1"/>
</dbReference>
<dbReference type="SUPFAM" id="SSF54928">
    <property type="entry name" value="RNA-binding domain, RBD"/>
    <property type="match status" value="1"/>
</dbReference>
<dbReference type="PROSITE" id="PS51683">
    <property type="entry name" value="SAM_OMT_II"/>
    <property type="match status" value="1"/>
</dbReference>
<dbReference type="InterPro" id="IPR035979">
    <property type="entry name" value="RBD_domain_sf"/>
</dbReference>
<dbReference type="GO" id="GO:0003723">
    <property type="term" value="F:RNA binding"/>
    <property type="evidence" value="ECO:0007669"/>
    <property type="project" value="UniProtKB-UniRule"/>
</dbReference>
<dbReference type="InterPro" id="IPR012677">
    <property type="entry name" value="Nucleotide-bd_a/b_plait_sf"/>
</dbReference>
<name>A0A3L6R4Q4_PANMI</name>
<dbReference type="Pfam" id="PF00891">
    <property type="entry name" value="Methyltransf_2"/>
    <property type="match status" value="1"/>
</dbReference>
<comment type="similarity">
    <text evidence="6">Belongs to the class I-like SAM-binding methyltransferase superfamily. Cation-independent O-methyltransferase family.</text>
</comment>
<comment type="subunit">
    <text evidence="1">Homodimer.</text>
</comment>
<keyword evidence="4" id="KW-0949">S-adenosyl-L-methionine</keyword>
<dbReference type="GO" id="GO:0046983">
    <property type="term" value="F:protein dimerization activity"/>
    <property type="evidence" value="ECO:0007669"/>
    <property type="project" value="InterPro"/>
</dbReference>
<proteinExistence type="inferred from homology"/>
<evidence type="ECO:0000313" key="10">
    <source>
        <dbReference type="Proteomes" id="UP000275267"/>
    </source>
</evidence>
<keyword evidence="2" id="KW-0489">Methyltransferase</keyword>
<comment type="caution">
    <text evidence="9">The sequence shown here is derived from an EMBL/GenBank/DDBJ whole genome shotgun (WGS) entry which is preliminary data.</text>
</comment>
<dbReference type="FunFam" id="1.10.10.10:FF:000292">
    <property type="entry name" value="O-methyltransferase ZRP4"/>
    <property type="match status" value="1"/>
</dbReference>
<dbReference type="InterPro" id="IPR012967">
    <property type="entry name" value="COMT_dimerisation"/>
</dbReference>
<dbReference type="FunFam" id="3.40.50.150:FF:000057">
    <property type="entry name" value="O-methyltransferase ZRP4"/>
    <property type="match status" value="1"/>
</dbReference>
<dbReference type="InterPro" id="IPR001077">
    <property type="entry name" value="COMT_C"/>
</dbReference>
<dbReference type="InterPro" id="IPR048289">
    <property type="entry name" value="RRM2_NsCP33-like"/>
</dbReference>
<dbReference type="InterPro" id="IPR016461">
    <property type="entry name" value="COMT-like"/>
</dbReference>
<dbReference type="GO" id="GO:0030187">
    <property type="term" value="P:melatonin biosynthetic process"/>
    <property type="evidence" value="ECO:0007669"/>
    <property type="project" value="UniProtKB-ARBA"/>
</dbReference>
<feature type="domain" description="RRM" evidence="8">
    <location>
        <begin position="421"/>
        <end position="485"/>
    </location>
</feature>
<dbReference type="InterPro" id="IPR036390">
    <property type="entry name" value="WH_DNA-bd_sf"/>
</dbReference>
<gene>
    <name evidence="9" type="ORF">C2845_PM06G16790</name>
</gene>
<evidence type="ECO:0000256" key="7">
    <source>
        <dbReference type="PROSITE-ProRule" id="PRU00176"/>
    </source>
</evidence>
<keyword evidence="3" id="KW-0808">Transferase</keyword>
<protein>
    <recommendedName>
        <fullName evidence="8">RRM domain-containing protein</fullName>
    </recommendedName>
</protein>
<sequence>MALTTSSTSNQALLDAQLELWHTIFAYIKSMALKSALDLRIADAIHHHGGSATLPQILTLITLHPSKIPCLRRLLSVLTTTGVLSARHPADGGGEQAYGLTPASRLLVAGPSNLSPMMTLLLDGVFVSPFLGLGAWFQRELPVPSLFEMQHGRAPWDFAGQNPAFGGLLNEGMVSDSSFIMKIVVEECGGIFKGVTSLIDVAGGLGGAAQAIAKAFTHVKCSVLDLPHVAANAPASTDVKYIAGNMFESVPPANAVFLKWVLHDWSDEECVKILKNCKRAIPPRHEGGKVIILDMVVGAGSSDLKHKETQVLFDLFIMFVNGIERDEQEWKKIIFQAGFSDYKITPVLGVRSIIESGGGASRGAGAGRYQGAPATPRLRQIHCSMAAFNKLGSLLRHSALTAGAPTSSSPALFNAARLMSTKLFVGGLSWGTNDQSLREAFSSFGEVTEARVIADRETGRSRGFGFVNFSNSDDAKEAVTKMDGQVQFRGYRALPTGSFEERKGRMYLVFDSSSRSTHNCLVDKCFIGGELVMNKL</sequence>
<evidence type="ECO:0000256" key="4">
    <source>
        <dbReference type="ARBA" id="ARBA00022691"/>
    </source>
</evidence>
<dbReference type="SUPFAM" id="SSF46785">
    <property type="entry name" value="Winged helix' DNA-binding domain"/>
    <property type="match status" value="1"/>
</dbReference>
<keyword evidence="5 7" id="KW-0694">RNA-binding</keyword>
<dbReference type="STRING" id="4540.A0A3L6R4Q4"/>
<dbReference type="Proteomes" id="UP000275267">
    <property type="component" value="Unassembled WGS sequence"/>
</dbReference>
<dbReference type="OrthoDB" id="757282at2759"/>
<evidence type="ECO:0000256" key="3">
    <source>
        <dbReference type="ARBA" id="ARBA00022679"/>
    </source>
</evidence>
<dbReference type="PROSITE" id="PS50102">
    <property type="entry name" value="RRM"/>
    <property type="match status" value="1"/>
</dbReference>
<dbReference type="InterPro" id="IPR000504">
    <property type="entry name" value="RRM_dom"/>
</dbReference>
<evidence type="ECO:0000256" key="1">
    <source>
        <dbReference type="ARBA" id="ARBA00011738"/>
    </source>
</evidence>
<dbReference type="SUPFAM" id="SSF53335">
    <property type="entry name" value="S-adenosyl-L-methionine-dependent methyltransferases"/>
    <property type="match status" value="1"/>
</dbReference>
<evidence type="ECO:0000256" key="2">
    <source>
        <dbReference type="ARBA" id="ARBA00022603"/>
    </source>
</evidence>
<dbReference type="EMBL" id="PQIB02000009">
    <property type="protein sequence ID" value="RLM97846.1"/>
    <property type="molecule type" value="Genomic_DNA"/>
</dbReference>
<evidence type="ECO:0000259" key="8">
    <source>
        <dbReference type="PROSITE" id="PS50102"/>
    </source>
</evidence>
<dbReference type="Gene3D" id="3.30.70.330">
    <property type="match status" value="1"/>
</dbReference>
<evidence type="ECO:0000313" key="9">
    <source>
        <dbReference type="EMBL" id="RLM97846.1"/>
    </source>
</evidence>
<dbReference type="Pfam" id="PF00076">
    <property type="entry name" value="RRM_1"/>
    <property type="match status" value="1"/>
</dbReference>
<dbReference type="InterPro" id="IPR029063">
    <property type="entry name" value="SAM-dependent_MTases_sf"/>
</dbReference>
<dbReference type="Gene3D" id="3.40.50.150">
    <property type="entry name" value="Vaccinia Virus protein VP39"/>
    <property type="match status" value="1"/>
</dbReference>
<dbReference type="PANTHER" id="PTHR11746">
    <property type="entry name" value="O-METHYLTRANSFERASE"/>
    <property type="match status" value="1"/>
</dbReference>
<evidence type="ECO:0000256" key="6">
    <source>
        <dbReference type="ARBA" id="ARBA00038277"/>
    </source>
</evidence>
<dbReference type="InterPro" id="IPR036388">
    <property type="entry name" value="WH-like_DNA-bd_sf"/>
</dbReference>
<keyword evidence="10" id="KW-1185">Reference proteome</keyword>
<accession>A0A3L6R4Q4</accession>
<dbReference type="SMART" id="SM00360">
    <property type="entry name" value="RRM"/>
    <property type="match status" value="1"/>
</dbReference>
<dbReference type="Gene3D" id="1.10.10.10">
    <property type="entry name" value="Winged helix-like DNA-binding domain superfamily/Winged helix DNA-binding domain"/>
    <property type="match status" value="1"/>
</dbReference>
<dbReference type="GO" id="GO:0017096">
    <property type="term" value="F:acetylserotonin O-methyltransferase activity"/>
    <property type="evidence" value="ECO:0007669"/>
    <property type="project" value="UniProtKB-ARBA"/>
</dbReference>
<dbReference type="GO" id="GO:0032259">
    <property type="term" value="P:methylation"/>
    <property type="evidence" value="ECO:0007669"/>
    <property type="project" value="UniProtKB-KW"/>
</dbReference>
<evidence type="ECO:0000256" key="5">
    <source>
        <dbReference type="ARBA" id="ARBA00022884"/>
    </source>
</evidence>